<dbReference type="InterPro" id="IPR000504">
    <property type="entry name" value="RRM_dom"/>
</dbReference>
<keyword evidence="4" id="KW-0540">Nuclease</keyword>
<dbReference type="Gene3D" id="3.30.420.10">
    <property type="entry name" value="Ribonuclease H-like superfamily/Ribonuclease H"/>
    <property type="match status" value="1"/>
</dbReference>
<dbReference type="PROSITE" id="PS50013">
    <property type="entry name" value="CHROMO_2"/>
    <property type="match status" value="1"/>
</dbReference>
<dbReference type="InterPro" id="IPR050951">
    <property type="entry name" value="Retrovirus_Pol_polyprotein"/>
</dbReference>
<keyword evidence="3" id="KW-0548">Nucleotidyltransferase</keyword>
<dbReference type="Pfam" id="PF24626">
    <property type="entry name" value="SH3_Tf2-1"/>
    <property type="match status" value="1"/>
</dbReference>
<dbReference type="Pfam" id="PF23085">
    <property type="entry name" value="RRM_PARP14_3"/>
    <property type="match status" value="1"/>
</dbReference>
<dbReference type="InterPro" id="IPR001584">
    <property type="entry name" value="Integrase_cat-core"/>
</dbReference>
<keyword evidence="7" id="KW-0695">RNA-directed DNA polymerase</keyword>
<gene>
    <name evidence="12" type="ORF">RIMI_LOCUS19222773</name>
</gene>
<dbReference type="InterPro" id="IPR041373">
    <property type="entry name" value="RT_RNaseH"/>
</dbReference>
<protein>
    <recommendedName>
        <fullName evidence="14">Chromo domain-containing protein</fullName>
    </recommendedName>
</protein>
<dbReference type="SUPFAM" id="SSF56672">
    <property type="entry name" value="DNA/RNA polymerases"/>
    <property type="match status" value="1"/>
</dbReference>
<evidence type="ECO:0000256" key="4">
    <source>
        <dbReference type="ARBA" id="ARBA00022722"/>
    </source>
</evidence>
<sequence>MKWAFEEWRHWLEGARHRVVVLTDHKNLIYLESARRLNPRQARWSLFFSRFNFVVSYLPGSKNVKADALSRSFVPDSPGNSEPTGILRDGNVVRLHGIPENIISDRGSQFVSRFWRTFCAKMGIDLSFSSAFHPQTNGQTERTNQTLETYLRCFVSADQDDWVTFLPLAEFALNNRASSATLVSPFFCNSGFHPRFSSGQVEPSDCPGVDMVVDGLHRIWSHVVDNLKLSQEKAQQFANRRRRVGPRLRVGDLVWLSSRFVPMKVSSPKFKPRFIGPYRILEILNPVSFRLDLPASFAIHNVFHRSLLRRYEVPVVPSLEPPASVLVEGELEYVVEKILDSRVSRRKLQYLVKWKGYGQEDNSWVVASDVHADDLVRAFHRAHPGRLGGSHAENILSQEEHCVQSVTFHVRRLPPWDLGKVALRGLHPEMEECFLELYVENVSGREEFLLMRSSDRTTILVTFHEPLSDEEFDNLERNVEKRPVQGSSLSVQRVRLCAEVLVENLGESVSTDLLEMYFESRRSGGGRVNSVTMLRNNSAAIVSFDDVNVATRVLTRTHSLQSSQLTVSPYYPALLGSPSIEETGSPDEKNRGVPNIMKDCGIEQLTGIKTEDKMEIPDCLDQKLNLMESGDNQARASSLGSHKEQDMDPQEAQMTQIDPPMMGARDNTGASTFLQPEEVEVLMDSSELRFLQEYHHELLAGISQVTIVPLEAQGNCGFKVSVWCWILRRP</sequence>
<dbReference type="Pfam" id="PF17917">
    <property type="entry name" value="RT_RNaseH"/>
    <property type="match status" value="1"/>
</dbReference>
<dbReference type="SMART" id="SM00298">
    <property type="entry name" value="CHROMO"/>
    <property type="match status" value="1"/>
</dbReference>
<dbReference type="SUPFAM" id="SSF53098">
    <property type="entry name" value="Ribonuclease H-like"/>
    <property type="match status" value="1"/>
</dbReference>
<dbReference type="InterPro" id="IPR043502">
    <property type="entry name" value="DNA/RNA_pol_sf"/>
</dbReference>
<dbReference type="InterPro" id="IPR023780">
    <property type="entry name" value="Chromo_domain"/>
</dbReference>
<name>A0ABN9MGJ3_9NEOB</name>
<evidence type="ECO:0000256" key="7">
    <source>
        <dbReference type="ARBA" id="ARBA00022918"/>
    </source>
</evidence>
<keyword evidence="2" id="KW-0808">Transferase</keyword>
<evidence type="ECO:0000259" key="10">
    <source>
        <dbReference type="PROSITE" id="PS50102"/>
    </source>
</evidence>
<organism evidence="12 13">
    <name type="scientific">Ranitomeya imitator</name>
    <name type="common">mimic poison frog</name>
    <dbReference type="NCBI Taxonomy" id="111125"/>
    <lineage>
        <taxon>Eukaryota</taxon>
        <taxon>Metazoa</taxon>
        <taxon>Chordata</taxon>
        <taxon>Craniata</taxon>
        <taxon>Vertebrata</taxon>
        <taxon>Euteleostomi</taxon>
        <taxon>Amphibia</taxon>
        <taxon>Batrachia</taxon>
        <taxon>Anura</taxon>
        <taxon>Neobatrachia</taxon>
        <taxon>Hyloidea</taxon>
        <taxon>Dendrobatidae</taxon>
        <taxon>Dendrobatinae</taxon>
        <taxon>Ranitomeya</taxon>
    </lineage>
</organism>
<dbReference type="CDD" id="cd00024">
    <property type="entry name" value="CD_CSD"/>
    <property type="match status" value="1"/>
</dbReference>
<dbReference type="InterPro" id="IPR012677">
    <property type="entry name" value="Nucleotide-bd_a/b_plait_sf"/>
</dbReference>
<dbReference type="EMBL" id="CAUEEQ010060771">
    <property type="protein sequence ID" value="CAJ0964452.1"/>
    <property type="molecule type" value="Genomic_DNA"/>
</dbReference>
<dbReference type="SUPFAM" id="SSF54160">
    <property type="entry name" value="Chromo domain-like"/>
    <property type="match status" value="1"/>
</dbReference>
<evidence type="ECO:0000256" key="5">
    <source>
        <dbReference type="ARBA" id="ARBA00022759"/>
    </source>
</evidence>
<feature type="domain" description="Chromo" evidence="9">
    <location>
        <begin position="333"/>
        <end position="383"/>
    </location>
</feature>
<dbReference type="SUPFAM" id="SSF54928">
    <property type="entry name" value="RNA-binding domain, RBD"/>
    <property type="match status" value="1"/>
</dbReference>
<evidence type="ECO:0000259" key="9">
    <source>
        <dbReference type="PROSITE" id="PS50013"/>
    </source>
</evidence>
<evidence type="ECO:0000256" key="8">
    <source>
        <dbReference type="PROSITE-ProRule" id="PRU00176"/>
    </source>
</evidence>
<keyword evidence="6" id="KW-0378">Hydrolase</keyword>
<evidence type="ECO:0000259" key="11">
    <source>
        <dbReference type="PROSITE" id="PS50994"/>
    </source>
</evidence>
<evidence type="ECO:0000313" key="13">
    <source>
        <dbReference type="Proteomes" id="UP001176940"/>
    </source>
</evidence>
<keyword evidence="8" id="KW-0694">RNA-binding</keyword>
<dbReference type="InterPro" id="IPR035979">
    <property type="entry name" value="RBD_domain_sf"/>
</dbReference>
<dbReference type="CDD" id="cd09274">
    <property type="entry name" value="RNase_HI_RT_Ty3"/>
    <property type="match status" value="1"/>
</dbReference>
<dbReference type="Proteomes" id="UP001176940">
    <property type="component" value="Unassembled WGS sequence"/>
</dbReference>
<dbReference type="Pfam" id="PF00385">
    <property type="entry name" value="Chromo"/>
    <property type="match status" value="1"/>
</dbReference>
<evidence type="ECO:0000256" key="6">
    <source>
        <dbReference type="ARBA" id="ARBA00022801"/>
    </source>
</evidence>
<evidence type="ECO:0000256" key="1">
    <source>
        <dbReference type="ARBA" id="ARBA00004123"/>
    </source>
</evidence>
<dbReference type="InterPro" id="IPR056924">
    <property type="entry name" value="SH3_Tf2-1"/>
</dbReference>
<evidence type="ECO:0000256" key="3">
    <source>
        <dbReference type="ARBA" id="ARBA00022695"/>
    </source>
</evidence>
<dbReference type="PROSITE" id="PS50102">
    <property type="entry name" value="RRM"/>
    <property type="match status" value="1"/>
</dbReference>
<keyword evidence="5" id="KW-0255">Endonuclease</keyword>
<proteinExistence type="predicted"/>
<feature type="domain" description="Integrase catalytic" evidence="11">
    <location>
        <begin position="35"/>
        <end position="193"/>
    </location>
</feature>
<keyword evidence="13" id="KW-1185">Reference proteome</keyword>
<dbReference type="PROSITE" id="PS50994">
    <property type="entry name" value="INTEGRASE"/>
    <property type="match status" value="1"/>
</dbReference>
<evidence type="ECO:0008006" key="14">
    <source>
        <dbReference type="Google" id="ProtNLM"/>
    </source>
</evidence>
<feature type="domain" description="RRM" evidence="10">
    <location>
        <begin position="498"/>
        <end position="572"/>
    </location>
</feature>
<evidence type="ECO:0000313" key="12">
    <source>
        <dbReference type="EMBL" id="CAJ0964452.1"/>
    </source>
</evidence>
<accession>A0ABN9MGJ3</accession>
<dbReference type="InterPro" id="IPR012337">
    <property type="entry name" value="RNaseH-like_sf"/>
</dbReference>
<dbReference type="InterPro" id="IPR036397">
    <property type="entry name" value="RNaseH_sf"/>
</dbReference>
<dbReference type="Gene3D" id="3.30.70.330">
    <property type="match status" value="1"/>
</dbReference>
<dbReference type="InterPro" id="IPR000953">
    <property type="entry name" value="Chromo/chromo_shadow_dom"/>
</dbReference>
<dbReference type="Gene3D" id="2.40.50.40">
    <property type="match status" value="1"/>
</dbReference>
<dbReference type="PANTHER" id="PTHR37984">
    <property type="entry name" value="PROTEIN CBG26694"/>
    <property type="match status" value="1"/>
</dbReference>
<comment type="caution">
    <text evidence="12">The sequence shown here is derived from an EMBL/GenBank/DDBJ whole genome shotgun (WGS) entry which is preliminary data.</text>
</comment>
<dbReference type="PANTHER" id="PTHR37984:SF15">
    <property type="entry name" value="INTEGRASE CATALYTIC DOMAIN-CONTAINING PROTEIN"/>
    <property type="match status" value="1"/>
</dbReference>
<evidence type="ECO:0000256" key="2">
    <source>
        <dbReference type="ARBA" id="ARBA00022679"/>
    </source>
</evidence>
<reference evidence="12" key="1">
    <citation type="submission" date="2023-07" db="EMBL/GenBank/DDBJ databases">
        <authorList>
            <person name="Stuckert A."/>
        </authorList>
    </citation>
    <scope>NUCLEOTIDE SEQUENCE</scope>
</reference>
<comment type="subcellular location">
    <subcellularLocation>
        <location evidence="1">Nucleus</location>
    </subcellularLocation>
</comment>
<dbReference type="InterPro" id="IPR016197">
    <property type="entry name" value="Chromo-like_dom_sf"/>
</dbReference>